<evidence type="ECO:0000313" key="2">
    <source>
        <dbReference type="EMBL" id="AVO34511.1"/>
    </source>
</evidence>
<gene>
    <name evidence="2" type="ORF">C6570_09965</name>
</gene>
<feature type="compositionally biased region" description="Polar residues" evidence="1">
    <location>
        <begin position="1"/>
        <end position="12"/>
    </location>
</feature>
<dbReference type="RefSeq" id="WP_106703064.1">
    <property type="nucleotide sequence ID" value="NZ_CP027666.1"/>
</dbReference>
<dbReference type="AlphaFoldDB" id="A0A2S0MFH1"/>
<evidence type="ECO:0000313" key="3">
    <source>
        <dbReference type="Proteomes" id="UP000239709"/>
    </source>
</evidence>
<dbReference type="EMBL" id="CP027666">
    <property type="protein sequence ID" value="AVO34511.1"/>
    <property type="molecule type" value="Genomic_DNA"/>
</dbReference>
<dbReference type="Proteomes" id="UP000239709">
    <property type="component" value="Chromosome"/>
</dbReference>
<feature type="region of interest" description="Disordered" evidence="1">
    <location>
        <begin position="1"/>
        <end position="22"/>
    </location>
</feature>
<reference evidence="2 3" key="1">
    <citation type="submission" date="2018-03" db="EMBL/GenBank/DDBJ databases">
        <title>Genome sequencing of Ottowia sp.</title>
        <authorList>
            <person name="Kim S.-J."/>
            <person name="Heo J."/>
            <person name="Kwon S.-W."/>
        </authorList>
    </citation>
    <scope>NUCLEOTIDE SEQUENCE [LARGE SCALE GENOMIC DNA]</scope>
    <source>
        <strain evidence="2 3">KADR8-3</strain>
    </source>
</reference>
<evidence type="ECO:0000256" key="1">
    <source>
        <dbReference type="SAM" id="MobiDB-lite"/>
    </source>
</evidence>
<keyword evidence="3" id="KW-1185">Reference proteome</keyword>
<protein>
    <submittedName>
        <fullName evidence="2">Uncharacterized protein</fullName>
    </submittedName>
</protein>
<dbReference type="KEGG" id="otk:C6570_09965"/>
<sequence>MSVTETVSTIQSRTRDDGFLSTSRNSHLKQTVQDLKGLTPTERGEALGKFTNDDLHEIANDVNASGIFGADGLSNDEKRDLFNTLADGAKGEDLARLATAFDSREDTQLLAESVASKGSNEAKQAYIQQMASRTADNDYGMSAYLGGASTERSDKDAKAILTVLNSFDTSTGSGRAALDQAIKGLPQGALDSVAKAGVDETTFTSASMGGSHISVTYKADQLNALLDKVAGSADAQAKAKVFGAAAQAVSGMRENAGVHLGMTSIGTDDKIAGVVDRMTKVMNSDPRGITDQLNKADAYGLRLSTYVAEVLRKDPEGGAKTLGDQLAQLQGAGTGQAPAQFFEAQAPGTNGTPYYKNAETLGYYAGALRAGVDALNKDATETGILVKAVLGAAIGAASLGRAGGSATGLTNLVVDEVVNQANGSRTETARVLEQLAVPVDGNGDRYQGPATATFDSKAAKVRAQ</sequence>
<accession>A0A2S0MFH1</accession>
<organism evidence="2 3">
    <name type="scientific">Ottowia oryzae</name>
    <dbReference type="NCBI Taxonomy" id="2109914"/>
    <lineage>
        <taxon>Bacteria</taxon>
        <taxon>Pseudomonadati</taxon>
        <taxon>Pseudomonadota</taxon>
        <taxon>Betaproteobacteria</taxon>
        <taxon>Burkholderiales</taxon>
        <taxon>Comamonadaceae</taxon>
        <taxon>Ottowia</taxon>
    </lineage>
</organism>
<proteinExistence type="predicted"/>
<name>A0A2S0MFH1_9BURK</name>
<dbReference type="OrthoDB" id="8877894at2"/>